<dbReference type="InterPro" id="IPR006063">
    <property type="entry name" value="HisA_bact_arch"/>
</dbReference>
<dbReference type="SUPFAM" id="SSF51366">
    <property type="entry name" value="Ribulose-phoshate binding barrel"/>
    <property type="match status" value="1"/>
</dbReference>
<comment type="subcellular location">
    <subcellularLocation>
        <location evidence="2 9 11">Cytoplasm</location>
    </subcellularLocation>
</comment>
<dbReference type="PANTHER" id="PTHR43090">
    <property type="entry name" value="1-(5-PHOSPHORIBOSYL)-5-[(5-PHOSPHORIBOSYLAMINO)METHYLIDENEAMINO] IMIDAZOLE-4-CARBOXAMIDE ISOMERASE"/>
    <property type="match status" value="1"/>
</dbReference>
<evidence type="ECO:0000256" key="3">
    <source>
        <dbReference type="ARBA" id="ARBA00005133"/>
    </source>
</evidence>
<evidence type="ECO:0000256" key="11">
    <source>
        <dbReference type="RuleBase" id="RU003658"/>
    </source>
</evidence>
<keyword evidence="8 9" id="KW-0413">Isomerase</keyword>
<dbReference type="OrthoDB" id="9781903at2"/>
<comment type="catalytic activity">
    <reaction evidence="1 9 11">
        <text>1-(5-phospho-beta-D-ribosyl)-5-[(5-phospho-beta-D-ribosylamino)methylideneamino]imidazole-4-carboxamide = 5-[(5-phospho-1-deoxy-D-ribulos-1-ylimino)methylamino]-1-(5-phospho-beta-D-ribosyl)imidazole-4-carboxamide</text>
        <dbReference type="Rhea" id="RHEA:15469"/>
        <dbReference type="ChEBI" id="CHEBI:58435"/>
        <dbReference type="ChEBI" id="CHEBI:58525"/>
        <dbReference type="EC" id="5.3.1.16"/>
    </reaction>
</comment>
<dbReference type="Gene3D" id="3.20.20.70">
    <property type="entry name" value="Aldolase class I"/>
    <property type="match status" value="1"/>
</dbReference>
<dbReference type="GO" id="GO:0000162">
    <property type="term" value="P:L-tryptophan biosynthetic process"/>
    <property type="evidence" value="ECO:0007669"/>
    <property type="project" value="TreeGrafter"/>
</dbReference>
<dbReference type="InterPro" id="IPR013785">
    <property type="entry name" value="Aldolase_TIM"/>
</dbReference>
<dbReference type="KEGG" id="pbas:SMSP2_01629"/>
<dbReference type="EMBL" id="CP019646">
    <property type="protein sequence ID" value="AQQ71259.1"/>
    <property type="molecule type" value="Genomic_DNA"/>
</dbReference>
<evidence type="ECO:0000256" key="5">
    <source>
        <dbReference type="ARBA" id="ARBA00022490"/>
    </source>
</evidence>
<dbReference type="InterPro" id="IPR044524">
    <property type="entry name" value="Isoase_HisA-like"/>
</dbReference>
<comment type="pathway">
    <text evidence="3 9 11">Amino-acid biosynthesis; L-histidine biosynthesis; L-histidine from 5-phospho-alpha-D-ribose 1-diphosphate: step 4/9.</text>
</comment>
<evidence type="ECO:0000256" key="9">
    <source>
        <dbReference type="HAMAP-Rule" id="MF_01014"/>
    </source>
</evidence>
<dbReference type="FunFam" id="3.20.20.70:FF:000009">
    <property type="entry name" value="1-(5-phosphoribosyl)-5-[(5-phosphoribosylamino)methylideneamino] imidazole-4-carboxamide isomerase"/>
    <property type="match status" value="1"/>
</dbReference>
<keyword evidence="5 9" id="KW-0963">Cytoplasm</keyword>
<dbReference type="STRING" id="1851148.SMSP2_01629"/>
<evidence type="ECO:0000256" key="4">
    <source>
        <dbReference type="ARBA" id="ARBA00009667"/>
    </source>
</evidence>
<name>A0A1Q2MF23_9BACT</name>
<dbReference type="Proteomes" id="UP000188181">
    <property type="component" value="Chromosome"/>
</dbReference>
<dbReference type="AlphaFoldDB" id="A0A1Q2MF23"/>
<proteinExistence type="inferred from homology"/>
<dbReference type="InterPro" id="IPR006062">
    <property type="entry name" value="His_biosynth"/>
</dbReference>
<keyword evidence="6 9" id="KW-0028">Amino-acid biosynthesis</keyword>
<evidence type="ECO:0000256" key="6">
    <source>
        <dbReference type="ARBA" id="ARBA00022605"/>
    </source>
</evidence>
<comment type="similarity">
    <text evidence="4 9 10">Belongs to the HisA/HisF family.</text>
</comment>
<feature type="active site" description="Proton donor" evidence="9">
    <location>
        <position position="129"/>
    </location>
</feature>
<evidence type="ECO:0000313" key="13">
    <source>
        <dbReference type="Proteomes" id="UP000188181"/>
    </source>
</evidence>
<dbReference type="InterPro" id="IPR023016">
    <property type="entry name" value="HisA/PriA"/>
</dbReference>
<dbReference type="GO" id="GO:0005737">
    <property type="term" value="C:cytoplasm"/>
    <property type="evidence" value="ECO:0007669"/>
    <property type="project" value="UniProtKB-SubCell"/>
</dbReference>
<dbReference type="PANTHER" id="PTHR43090:SF2">
    <property type="entry name" value="1-(5-PHOSPHORIBOSYL)-5-[(5-PHOSPHORIBOSYLAMINO)METHYLIDENEAMINO] IMIDAZOLE-4-CARBOXAMIDE ISOMERASE"/>
    <property type="match status" value="1"/>
</dbReference>
<organism evidence="12 13">
    <name type="scientific">Limihaloglobus sulfuriphilus</name>
    <dbReference type="NCBI Taxonomy" id="1851148"/>
    <lineage>
        <taxon>Bacteria</taxon>
        <taxon>Pseudomonadati</taxon>
        <taxon>Planctomycetota</taxon>
        <taxon>Phycisphaerae</taxon>
        <taxon>Sedimentisphaerales</taxon>
        <taxon>Sedimentisphaeraceae</taxon>
        <taxon>Limihaloglobus</taxon>
    </lineage>
</organism>
<dbReference type="Pfam" id="PF00977">
    <property type="entry name" value="His_biosynth"/>
    <property type="match status" value="1"/>
</dbReference>
<evidence type="ECO:0000256" key="1">
    <source>
        <dbReference type="ARBA" id="ARBA00000901"/>
    </source>
</evidence>
<dbReference type="GO" id="GO:0003949">
    <property type="term" value="F:1-(5-phosphoribosyl)-5-[(5-phosphoribosylamino)methylideneamino]imidazole-4-carboxamide isomerase activity"/>
    <property type="evidence" value="ECO:0007669"/>
    <property type="project" value="UniProtKB-UniRule"/>
</dbReference>
<sequence length="239" mass="25899">MDILPAIDLIDGKCVRLIQGEYDKKIVYGDDPVDQAREFIDFGSRWLHVIDLDGAKSGRSENIETIRRITALGGLKVEVGGGVRDQDTISMLLDAGVERLIVGTRAVTDYEWFGRMCEKFPKRLAAGLDARGRSLATEGWLGESEETVIEYALKAEKLPIAAIIYTDITRDGMLSGPNVERTGELAAAVKVPVIAAGGVSSIDDIRNLDKAGVSGAIIGRAYYEGKIDIREALKSESGI</sequence>
<keyword evidence="7 9" id="KW-0368">Histidine biosynthesis</keyword>
<dbReference type="InterPro" id="IPR011060">
    <property type="entry name" value="RibuloseP-bd_barrel"/>
</dbReference>
<evidence type="ECO:0000313" key="12">
    <source>
        <dbReference type="EMBL" id="AQQ71259.1"/>
    </source>
</evidence>
<reference evidence="13" key="1">
    <citation type="submission" date="2017-02" db="EMBL/GenBank/DDBJ databases">
        <title>Comparative genomics and description of representatives of a novel lineage of planctomycetes thriving in anoxic sediments.</title>
        <authorList>
            <person name="Spring S."/>
            <person name="Bunk B."/>
            <person name="Sproer C."/>
        </authorList>
    </citation>
    <scope>NUCLEOTIDE SEQUENCE [LARGE SCALE GENOMIC DNA]</scope>
    <source>
        <strain evidence="13">SM-Chi-D1</strain>
    </source>
</reference>
<dbReference type="CDD" id="cd04732">
    <property type="entry name" value="HisA"/>
    <property type="match status" value="1"/>
</dbReference>
<dbReference type="EC" id="5.3.1.16" evidence="9 11"/>
<accession>A0A1Q2MF23</accession>
<keyword evidence="13" id="KW-1185">Reference proteome</keyword>
<feature type="active site" description="Proton acceptor" evidence="9">
    <location>
        <position position="8"/>
    </location>
</feature>
<dbReference type="HAMAP" id="MF_01014">
    <property type="entry name" value="HisA"/>
    <property type="match status" value="1"/>
</dbReference>
<evidence type="ECO:0000256" key="8">
    <source>
        <dbReference type="ARBA" id="ARBA00023235"/>
    </source>
</evidence>
<protein>
    <recommendedName>
        <fullName evidence="9 11">1-(5-phosphoribosyl)-5-[(5-phosphoribosylamino)methylideneamino] imidazole-4-carboxamide isomerase</fullName>
        <ecNumber evidence="9 11">5.3.1.16</ecNumber>
    </recommendedName>
    <alternativeName>
        <fullName evidence="9">Phosphoribosylformimino-5-aminoimidazole carboxamide ribotide isomerase</fullName>
    </alternativeName>
</protein>
<evidence type="ECO:0000256" key="2">
    <source>
        <dbReference type="ARBA" id="ARBA00004496"/>
    </source>
</evidence>
<evidence type="ECO:0000256" key="7">
    <source>
        <dbReference type="ARBA" id="ARBA00023102"/>
    </source>
</evidence>
<dbReference type="GO" id="GO:0000105">
    <property type="term" value="P:L-histidine biosynthetic process"/>
    <property type="evidence" value="ECO:0007669"/>
    <property type="project" value="UniProtKB-UniRule"/>
</dbReference>
<gene>
    <name evidence="9 12" type="primary">hisA</name>
    <name evidence="12" type="ORF">SMSP2_01629</name>
</gene>
<dbReference type="NCBIfam" id="TIGR00007">
    <property type="entry name" value="1-(5-phosphoribosyl)-5-[(5-phosphoribosylamino)methylideneamino]imidazole-4-carboxamide isomerase"/>
    <property type="match status" value="1"/>
</dbReference>
<dbReference type="UniPathway" id="UPA00031">
    <property type="reaction ID" value="UER00009"/>
</dbReference>
<dbReference type="RefSeq" id="WP_146683454.1">
    <property type="nucleotide sequence ID" value="NZ_CP019646.1"/>
</dbReference>
<evidence type="ECO:0000256" key="10">
    <source>
        <dbReference type="RuleBase" id="RU003657"/>
    </source>
</evidence>